<feature type="compositionally biased region" description="Low complexity" evidence="1">
    <location>
        <begin position="18"/>
        <end position="27"/>
    </location>
</feature>
<dbReference type="EMBL" id="KI894020">
    <property type="protein sequence ID" value="OCF26779.1"/>
    <property type="molecule type" value="Genomic_DNA"/>
</dbReference>
<proteinExistence type="predicted"/>
<dbReference type="SUPFAM" id="SSF52047">
    <property type="entry name" value="RNI-like"/>
    <property type="match status" value="1"/>
</dbReference>
<sequence length="935" mass="103767">MPDPPQTPAISSRERSDTILTTSSSDSFPHPLTPQTPSILGVLTTQQTIPYKTINVESPTDVLGFTRNRQNSYGFGTTLLSSSPEIQGHSSLVEDPESILPIHTTIPQLEPPLQLNTGPTDIAQQEDRLTDPNRLSISTDGTADISDNAASPNRRSKLKAVVRRKLERSKSSFRSLRRSKEDGGDDHDNTLSSPPSLSNLSVHGTSPAQANGSSSMTIPRPGRSRLKSLLSMSRAPSSTSIRSTHVTSATHRQGHPPLTSSHIGHHEITVRDYAHHPLVGLPVGARTRHLSVDGVVQLNRITPLTEIYHRDGIERARELPDEPATIEEESQITHPVRIARPRALSMPLLDTTATALLVEEPEEIAEEERNYFDTVLPRELKVLIMKTLLEVHIAEGGNTRWSGEPGGRRELIKLSRVSKTWQHLCLDGQLWSHLELTPYAHVMHPNTVKRILKYSLPFITTLSFQGLNRLRGAALIPFLSPFDWSPHPRSDGLTVWLPNLRHLDLRGTHRLSPSHISSVIVGSPGLKSINLRAVESCTSEVIRTIARSTRVLESLDVSRCKELTLGDMIFLINAMDESQCSRLTTLKIGGLKSYGRHASEFLPLLARRLVNLEVLDAQECLHLFDEDFERFAMALKENGRKSPIRHLNLSGCSALNGQFMVHLTGMLPNLRILEFANLTHLYKEEGGSPDDDLPLMRFMRTIPSIEKIDLDLTGVNGGVTDRVIDSLSKYRSEETDEIVGKGLRELRIGSAKDVTAEGICRLIRNCEGLGVLEIDNTAADNSVLRNFLKLHPKGRISIIDCRAITSSELDKLDSSTNTRIGHEGWQFAPFTYTALELAAGQGTRGVVKSFSSWRNTVIPRSWREIRKESDREANIRAAREYLQDGDSEEEREGEGERKRRGSWWTMGVSSGNNMDMDGGWDDAEAEGAGRGCLVM</sequence>
<dbReference type="InterPro" id="IPR032675">
    <property type="entry name" value="LRR_dom_sf"/>
</dbReference>
<dbReference type="VEuPathDB" id="FungiDB:I302_04468"/>
<dbReference type="Gene3D" id="3.80.10.10">
    <property type="entry name" value="Ribonuclease Inhibitor"/>
    <property type="match status" value="2"/>
</dbReference>
<feature type="compositionally biased region" description="Basic and acidic residues" evidence="1">
    <location>
        <begin position="178"/>
        <end position="189"/>
    </location>
</feature>
<gene>
    <name evidence="2" type="ORF">I302_04468</name>
</gene>
<evidence type="ECO:0000313" key="2">
    <source>
        <dbReference type="EMBL" id="OCF26779.1"/>
    </source>
</evidence>
<reference evidence="2" key="1">
    <citation type="submission" date="2013-07" db="EMBL/GenBank/DDBJ databases">
        <title>The Genome Sequence of Cryptococcus bestiolae CBS10118.</title>
        <authorList>
            <consortium name="The Broad Institute Genome Sequencing Platform"/>
            <person name="Cuomo C."/>
            <person name="Litvintseva A."/>
            <person name="Chen Y."/>
            <person name="Heitman J."/>
            <person name="Sun S."/>
            <person name="Springer D."/>
            <person name="Dromer F."/>
            <person name="Young S.K."/>
            <person name="Zeng Q."/>
            <person name="Gargeya S."/>
            <person name="Fitzgerald M."/>
            <person name="Abouelleil A."/>
            <person name="Alvarado L."/>
            <person name="Berlin A.M."/>
            <person name="Chapman S.B."/>
            <person name="Dewar J."/>
            <person name="Goldberg J."/>
            <person name="Griggs A."/>
            <person name="Gujja S."/>
            <person name="Hansen M."/>
            <person name="Howarth C."/>
            <person name="Imamovic A."/>
            <person name="Larimer J."/>
            <person name="McCowan C."/>
            <person name="Murphy C."/>
            <person name="Pearson M."/>
            <person name="Priest M."/>
            <person name="Roberts A."/>
            <person name="Saif S."/>
            <person name="Shea T."/>
            <person name="Sykes S."/>
            <person name="Wortman J."/>
            <person name="Nusbaum C."/>
            <person name="Birren B."/>
        </authorList>
    </citation>
    <scope>NUCLEOTIDE SEQUENCE [LARGE SCALE GENOMIC DNA]</scope>
    <source>
        <strain evidence="2">CBS 10118</strain>
    </source>
</reference>
<feature type="compositionally biased region" description="Acidic residues" evidence="1">
    <location>
        <begin position="883"/>
        <end position="893"/>
    </location>
</feature>
<dbReference type="STRING" id="1296100.A0A1B9G6W8"/>
<name>A0A1B9G6W8_9TREE</name>
<feature type="region of interest" description="Disordered" evidence="1">
    <location>
        <begin position="879"/>
        <end position="935"/>
    </location>
</feature>
<reference evidence="2" key="2">
    <citation type="submission" date="2014-01" db="EMBL/GenBank/DDBJ databases">
        <title>Evolution of pathogenesis and genome organization in the Tremellales.</title>
        <authorList>
            <person name="Cuomo C."/>
            <person name="Litvintseva A."/>
            <person name="Heitman J."/>
            <person name="Chen Y."/>
            <person name="Sun S."/>
            <person name="Springer D."/>
            <person name="Dromer F."/>
            <person name="Young S."/>
            <person name="Zeng Q."/>
            <person name="Chapman S."/>
            <person name="Gujja S."/>
            <person name="Saif S."/>
            <person name="Birren B."/>
        </authorList>
    </citation>
    <scope>NUCLEOTIDE SEQUENCE</scope>
    <source>
        <strain evidence="2">CBS 10118</strain>
    </source>
</reference>
<feature type="compositionally biased region" description="Low complexity" evidence="1">
    <location>
        <begin position="191"/>
        <end position="201"/>
    </location>
</feature>
<evidence type="ECO:0008006" key="3">
    <source>
        <dbReference type="Google" id="ProtNLM"/>
    </source>
</evidence>
<feature type="region of interest" description="Disordered" evidence="1">
    <location>
        <begin position="125"/>
        <end position="262"/>
    </location>
</feature>
<dbReference type="GO" id="GO:0019005">
    <property type="term" value="C:SCF ubiquitin ligase complex"/>
    <property type="evidence" value="ECO:0007669"/>
    <property type="project" value="TreeGrafter"/>
</dbReference>
<feature type="region of interest" description="Disordered" evidence="1">
    <location>
        <begin position="1"/>
        <end position="36"/>
    </location>
</feature>
<feature type="compositionally biased region" description="Basic residues" evidence="1">
    <location>
        <begin position="154"/>
        <end position="167"/>
    </location>
</feature>
<organism evidence="2">
    <name type="scientific">Kwoniella bestiolae CBS 10118</name>
    <dbReference type="NCBI Taxonomy" id="1296100"/>
    <lineage>
        <taxon>Eukaryota</taxon>
        <taxon>Fungi</taxon>
        <taxon>Dikarya</taxon>
        <taxon>Basidiomycota</taxon>
        <taxon>Agaricomycotina</taxon>
        <taxon>Tremellomycetes</taxon>
        <taxon>Tremellales</taxon>
        <taxon>Cryptococcaceae</taxon>
        <taxon>Kwoniella</taxon>
    </lineage>
</organism>
<dbReference type="AlphaFoldDB" id="A0A1B9G6W8"/>
<dbReference type="OrthoDB" id="550575at2759"/>
<dbReference type="PANTHER" id="PTHR13318">
    <property type="entry name" value="PARTNER OF PAIRED, ISOFORM B-RELATED"/>
    <property type="match status" value="1"/>
</dbReference>
<accession>A0A1B9G6W8</accession>
<feature type="compositionally biased region" description="Polar residues" evidence="1">
    <location>
        <begin position="235"/>
        <end position="251"/>
    </location>
</feature>
<dbReference type="GO" id="GO:0031146">
    <property type="term" value="P:SCF-dependent proteasomal ubiquitin-dependent protein catabolic process"/>
    <property type="evidence" value="ECO:0007669"/>
    <property type="project" value="TreeGrafter"/>
</dbReference>
<protein>
    <recommendedName>
        <fullName evidence="3">F-box domain-containing protein</fullName>
    </recommendedName>
</protein>
<evidence type="ECO:0000256" key="1">
    <source>
        <dbReference type="SAM" id="MobiDB-lite"/>
    </source>
</evidence>
<feature type="compositionally biased region" description="Polar residues" evidence="1">
    <location>
        <begin position="202"/>
        <end position="217"/>
    </location>
</feature>